<feature type="region of interest" description="Disordered" evidence="1">
    <location>
        <begin position="1"/>
        <end position="39"/>
    </location>
</feature>
<proteinExistence type="predicted"/>
<accession>A0A0A9BTN0</accession>
<name>A0A0A9BTN0_ARUDO</name>
<reference evidence="2" key="1">
    <citation type="submission" date="2014-09" db="EMBL/GenBank/DDBJ databases">
        <authorList>
            <person name="Magalhaes I.L.F."/>
            <person name="Oliveira U."/>
            <person name="Santos F.R."/>
            <person name="Vidigal T.H.D.A."/>
            <person name="Brescovit A.D."/>
            <person name="Santos A.J."/>
        </authorList>
    </citation>
    <scope>NUCLEOTIDE SEQUENCE</scope>
    <source>
        <tissue evidence="2">Shoot tissue taken approximately 20 cm above the soil surface</tissue>
    </source>
</reference>
<feature type="compositionally biased region" description="Gly residues" evidence="1">
    <location>
        <begin position="22"/>
        <end position="32"/>
    </location>
</feature>
<dbReference type="AlphaFoldDB" id="A0A0A9BTN0"/>
<sequence>MTARCSGAADEVGWSSSAPGPGSRGAGTGGAGFTRWLAR</sequence>
<reference evidence="2" key="2">
    <citation type="journal article" date="2015" name="Data Brief">
        <title>Shoot transcriptome of the giant reed, Arundo donax.</title>
        <authorList>
            <person name="Barrero R.A."/>
            <person name="Guerrero F.D."/>
            <person name="Moolhuijzen P."/>
            <person name="Goolsby J.A."/>
            <person name="Tidwell J."/>
            <person name="Bellgard S.E."/>
            <person name="Bellgard M.I."/>
        </authorList>
    </citation>
    <scope>NUCLEOTIDE SEQUENCE</scope>
    <source>
        <tissue evidence="2">Shoot tissue taken approximately 20 cm above the soil surface</tissue>
    </source>
</reference>
<organism evidence="2">
    <name type="scientific">Arundo donax</name>
    <name type="common">Giant reed</name>
    <name type="synonym">Donax arundinaceus</name>
    <dbReference type="NCBI Taxonomy" id="35708"/>
    <lineage>
        <taxon>Eukaryota</taxon>
        <taxon>Viridiplantae</taxon>
        <taxon>Streptophyta</taxon>
        <taxon>Embryophyta</taxon>
        <taxon>Tracheophyta</taxon>
        <taxon>Spermatophyta</taxon>
        <taxon>Magnoliopsida</taxon>
        <taxon>Liliopsida</taxon>
        <taxon>Poales</taxon>
        <taxon>Poaceae</taxon>
        <taxon>PACMAD clade</taxon>
        <taxon>Arundinoideae</taxon>
        <taxon>Arundineae</taxon>
        <taxon>Arundo</taxon>
    </lineage>
</organism>
<protein>
    <submittedName>
        <fullName evidence="2">Uncharacterized protein</fullName>
    </submittedName>
</protein>
<dbReference type="EMBL" id="GBRH01231249">
    <property type="protein sequence ID" value="JAD66646.1"/>
    <property type="molecule type" value="Transcribed_RNA"/>
</dbReference>
<evidence type="ECO:0000313" key="2">
    <source>
        <dbReference type="EMBL" id="JAD66646.1"/>
    </source>
</evidence>
<evidence type="ECO:0000256" key="1">
    <source>
        <dbReference type="SAM" id="MobiDB-lite"/>
    </source>
</evidence>